<reference evidence="3" key="2">
    <citation type="submission" date="2019-01" db="EMBL/GenBank/DDBJ databases">
        <title>Genome sequence of Desulfonema ishimotonii strain Tokyo 01.</title>
        <authorList>
            <person name="Fukui M."/>
        </authorList>
    </citation>
    <scope>NUCLEOTIDE SEQUENCE [LARGE SCALE GENOMIC DNA]</scope>
    <source>
        <strain evidence="3">Tokyo 01</strain>
    </source>
</reference>
<dbReference type="Pfam" id="PF13614">
    <property type="entry name" value="AAA_31"/>
    <property type="match status" value="1"/>
</dbReference>
<feature type="domain" description="AAA" evidence="1">
    <location>
        <begin position="3"/>
        <end position="174"/>
    </location>
</feature>
<dbReference type="InterPro" id="IPR027417">
    <property type="entry name" value="P-loop_NTPase"/>
</dbReference>
<keyword evidence="3" id="KW-1185">Reference proteome</keyword>
<dbReference type="Gene3D" id="3.40.50.300">
    <property type="entry name" value="P-loop containing nucleotide triphosphate hydrolases"/>
    <property type="match status" value="1"/>
</dbReference>
<dbReference type="AlphaFoldDB" id="A0A401FVX9"/>
<proteinExistence type="predicted"/>
<dbReference type="Proteomes" id="UP000288096">
    <property type="component" value="Unassembled WGS sequence"/>
</dbReference>
<name>A0A401FVX9_9BACT</name>
<organism evidence="2 3">
    <name type="scientific">Desulfonema ishimotonii</name>
    <dbReference type="NCBI Taxonomy" id="45657"/>
    <lineage>
        <taxon>Bacteria</taxon>
        <taxon>Pseudomonadati</taxon>
        <taxon>Thermodesulfobacteriota</taxon>
        <taxon>Desulfobacteria</taxon>
        <taxon>Desulfobacterales</taxon>
        <taxon>Desulfococcaceae</taxon>
        <taxon>Desulfonema</taxon>
    </lineage>
</organism>
<dbReference type="InterPro" id="IPR050678">
    <property type="entry name" value="DNA_Partitioning_ATPase"/>
</dbReference>
<dbReference type="PANTHER" id="PTHR13696">
    <property type="entry name" value="P-LOOP CONTAINING NUCLEOSIDE TRIPHOSPHATE HYDROLASE"/>
    <property type="match status" value="1"/>
</dbReference>
<comment type="caution">
    <text evidence="2">The sequence shown here is derived from an EMBL/GenBank/DDBJ whole genome shotgun (WGS) entry which is preliminary data.</text>
</comment>
<evidence type="ECO:0000313" key="2">
    <source>
        <dbReference type="EMBL" id="GBC61118.1"/>
    </source>
</evidence>
<dbReference type="CDD" id="cd02042">
    <property type="entry name" value="ParAB_family"/>
    <property type="match status" value="1"/>
</dbReference>
<protein>
    <submittedName>
        <fullName evidence="2">ParA family protein</fullName>
    </submittedName>
</protein>
<accession>A0A401FVX9</accession>
<evidence type="ECO:0000259" key="1">
    <source>
        <dbReference type="Pfam" id="PF13614"/>
    </source>
</evidence>
<dbReference type="InterPro" id="IPR025669">
    <property type="entry name" value="AAA_dom"/>
</dbReference>
<reference evidence="3" key="1">
    <citation type="submission" date="2017-11" db="EMBL/GenBank/DDBJ databases">
        <authorList>
            <person name="Watanabe M."/>
            <person name="Kojima H."/>
        </authorList>
    </citation>
    <scope>NUCLEOTIDE SEQUENCE [LARGE SCALE GENOMIC DNA]</scope>
    <source>
        <strain evidence="3">Tokyo 01</strain>
    </source>
</reference>
<dbReference type="CDD" id="cd01983">
    <property type="entry name" value="SIMIBI"/>
    <property type="match status" value="1"/>
</dbReference>
<dbReference type="PANTHER" id="PTHR13696:SF96">
    <property type="entry name" value="COBQ_COBB_MIND_PARA NUCLEOTIDE BINDING DOMAIN-CONTAINING PROTEIN"/>
    <property type="match status" value="1"/>
</dbReference>
<sequence>MGKIITVASHKGGVGKTTTALNIGFSLSRFGQKVLLVDSDPQGGMTIASNLKKRTTLGMVSLLRNDVKPQEVVIPTRDGKMGVLGSGISEPEDVFLFEREARKGTLGKMITAISEGYDYTFIDAPAGVSGVTAALLGISSSVLVPISCQILAVRTLPVFLKLLQKIRRKVNPGLLLEGVVVTMIDDGEAGAEIFREIEENFPPSVLFGNMIPFDESFEIASMKSLPVGLLPGGEEAAQAYMDLAVEFKTREMNLNKKGTRDEDAEGLF</sequence>
<gene>
    <name evidence="2" type="ORF">DENIS_2078</name>
</gene>
<dbReference type="RefSeq" id="WP_166405024.1">
    <property type="nucleotide sequence ID" value="NZ_BEXT01000001.1"/>
</dbReference>
<dbReference type="SUPFAM" id="SSF52540">
    <property type="entry name" value="P-loop containing nucleoside triphosphate hydrolases"/>
    <property type="match status" value="1"/>
</dbReference>
<dbReference type="EMBL" id="BEXT01000001">
    <property type="protein sequence ID" value="GBC61118.1"/>
    <property type="molecule type" value="Genomic_DNA"/>
</dbReference>
<evidence type="ECO:0000313" key="3">
    <source>
        <dbReference type="Proteomes" id="UP000288096"/>
    </source>
</evidence>